<comment type="similarity">
    <text evidence="2">Belongs to the CD36 family.</text>
</comment>
<sequence>MYSEKLCIRVIYCIGGLCMLCGFIITLSWAWAFDVMRKENLHLFPSSESYRLWVKTPMPLFMELYLFNWSNADTFLMDETVKPSFTQVGPFVFKEVHEKVAVLWNDNETVTYNQTRSWYFVPEKSVNLSFPITNINVALTAIAKAASTHNIFVQGLLDFLINKYKEKLIVTRPAEEWLFKGMNDKLLDFLRKHKPTSVPFDRFGWFYARNQSSSYDGRFNVQTGKNNIYNMGLVNMWNNDHRTEYFEGECGIIRGTTSEIFPPLQSNQDSLTIFLSDFCGTFTLHKSGPVKVRGLEGYRFFGGDQVFDNGTKYSESECFCTGNCSPSGVRNESLCRKAPVFISFPHFYLADSTYVNAVEGLKPNKSKHEFYITIHELTGLPLEVCAQLQINVLLEPIPLVPIFSKVPKIYVPMMWFRQRIELTDELISLGMKAQFFNFMGYALGCVFLFLGLLIIAINAVKLRYFNNQRDESLIISNEEKEDAEDTD</sequence>
<comment type="caution">
    <text evidence="9">The sequence shown here is derived from an EMBL/GenBank/DDBJ whole genome shotgun (WGS) entry which is preliminary data.</text>
</comment>
<dbReference type="PANTHER" id="PTHR11923:SF114">
    <property type="entry name" value="FI02050P-RELATED"/>
    <property type="match status" value="1"/>
</dbReference>
<protein>
    <recommendedName>
        <fullName evidence="11">Protein croquemort</fullName>
    </recommendedName>
</protein>
<dbReference type="InterPro" id="IPR002159">
    <property type="entry name" value="CD36_fam"/>
</dbReference>
<dbReference type="GO" id="GO:0005044">
    <property type="term" value="F:scavenger receptor activity"/>
    <property type="evidence" value="ECO:0007669"/>
    <property type="project" value="TreeGrafter"/>
</dbReference>
<evidence type="ECO:0000256" key="4">
    <source>
        <dbReference type="ARBA" id="ARBA00022692"/>
    </source>
</evidence>
<evidence type="ECO:0000256" key="5">
    <source>
        <dbReference type="ARBA" id="ARBA00022989"/>
    </source>
</evidence>
<evidence type="ECO:0000313" key="9">
    <source>
        <dbReference type="EMBL" id="KAK6635973.1"/>
    </source>
</evidence>
<organism evidence="9 10">
    <name type="scientific">Polyplax serrata</name>
    <name type="common">Common mouse louse</name>
    <dbReference type="NCBI Taxonomy" id="468196"/>
    <lineage>
        <taxon>Eukaryota</taxon>
        <taxon>Metazoa</taxon>
        <taxon>Ecdysozoa</taxon>
        <taxon>Arthropoda</taxon>
        <taxon>Hexapoda</taxon>
        <taxon>Insecta</taxon>
        <taxon>Pterygota</taxon>
        <taxon>Neoptera</taxon>
        <taxon>Paraneoptera</taxon>
        <taxon>Psocodea</taxon>
        <taxon>Troctomorpha</taxon>
        <taxon>Phthiraptera</taxon>
        <taxon>Anoplura</taxon>
        <taxon>Polyplacidae</taxon>
        <taxon>Polyplax</taxon>
    </lineage>
</organism>
<keyword evidence="4 8" id="KW-0812">Transmembrane</keyword>
<keyword evidence="3" id="KW-1003">Cell membrane</keyword>
<evidence type="ECO:0000256" key="1">
    <source>
        <dbReference type="ARBA" id="ARBA00004236"/>
    </source>
</evidence>
<evidence type="ECO:0000256" key="7">
    <source>
        <dbReference type="ARBA" id="ARBA00023180"/>
    </source>
</evidence>
<proteinExistence type="inferred from homology"/>
<evidence type="ECO:0008006" key="11">
    <source>
        <dbReference type="Google" id="ProtNLM"/>
    </source>
</evidence>
<dbReference type="GO" id="GO:0005737">
    <property type="term" value="C:cytoplasm"/>
    <property type="evidence" value="ECO:0007669"/>
    <property type="project" value="TreeGrafter"/>
</dbReference>
<evidence type="ECO:0000256" key="8">
    <source>
        <dbReference type="SAM" id="Phobius"/>
    </source>
</evidence>
<keyword evidence="5 8" id="KW-1133">Transmembrane helix</keyword>
<dbReference type="AlphaFoldDB" id="A0AAN8NZA1"/>
<dbReference type="PANTHER" id="PTHR11923">
    <property type="entry name" value="SCAVENGER RECEPTOR CLASS B TYPE-1 SR-B1"/>
    <property type="match status" value="1"/>
</dbReference>
<keyword evidence="7" id="KW-0325">Glycoprotein</keyword>
<dbReference type="Pfam" id="PF01130">
    <property type="entry name" value="CD36"/>
    <property type="match status" value="1"/>
</dbReference>
<dbReference type="PRINTS" id="PR01609">
    <property type="entry name" value="CD36FAMILY"/>
</dbReference>
<gene>
    <name evidence="9" type="ORF">RUM43_009625</name>
</gene>
<dbReference type="GO" id="GO:0005886">
    <property type="term" value="C:plasma membrane"/>
    <property type="evidence" value="ECO:0007669"/>
    <property type="project" value="UniProtKB-SubCell"/>
</dbReference>
<name>A0AAN8NZA1_POLSC</name>
<dbReference type="Proteomes" id="UP001372834">
    <property type="component" value="Unassembled WGS sequence"/>
</dbReference>
<comment type="subcellular location">
    <subcellularLocation>
        <location evidence="1">Cell membrane</location>
    </subcellularLocation>
</comment>
<keyword evidence="6 8" id="KW-0472">Membrane</keyword>
<feature type="transmembrane region" description="Helical" evidence="8">
    <location>
        <begin position="438"/>
        <end position="460"/>
    </location>
</feature>
<feature type="transmembrane region" description="Helical" evidence="8">
    <location>
        <begin position="12"/>
        <end position="32"/>
    </location>
</feature>
<evidence type="ECO:0000256" key="2">
    <source>
        <dbReference type="ARBA" id="ARBA00010532"/>
    </source>
</evidence>
<reference evidence="9 10" key="1">
    <citation type="submission" date="2023-10" db="EMBL/GenBank/DDBJ databases">
        <title>Genomes of two closely related lineages of the louse Polyplax serrata with different host specificities.</title>
        <authorList>
            <person name="Martinu J."/>
            <person name="Tarabai H."/>
            <person name="Stefka J."/>
            <person name="Hypsa V."/>
        </authorList>
    </citation>
    <scope>NUCLEOTIDE SEQUENCE [LARGE SCALE GENOMIC DNA]</scope>
    <source>
        <strain evidence="9">HR10_N</strain>
    </source>
</reference>
<evidence type="ECO:0000256" key="3">
    <source>
        <dbReference type="ARBA" id="ARBA00022475"/>
    </source>
</evidence>
<dbReference type="EMBL" id="JAWJWE010000004">
    <property type="protein sequence ID" value="KAK6635973.1"/>
    <property type="molecule type" value="Genomic_DNA"/>
</dbReference>
<evidence type="ECO:0000256" key="6">
    <source>
        <dbReference type="ARBA" id="ARBA00023136"/>
    </source>
</evidence>
<evidence type="ECO:0000313" key="10">
    <source>
        <dbReference type="Proteomes" id="UP001372834"/>
    </source>
</evidence>
<accession>A0AAN8NZA1</accession>